<dbReference type="AlphaFoldDB" id="A0A6I4NXG3"/>
<reference evidence="8 9" key="1">
    <citation type="submission" date="2019-12" db="EMBL/GenBank/DDBJ databases">
        <authorList>
            <person name="Kim Y.S."/>
        </authorList>
    </citation>
    <scope>NUCLEOTIDE SEQUENCE [LARGE SCALE GENOMIC DNA]</scope>
    <source>
        <strain evidence="8 9">MMS17-SY077</strain>
    </source>
</reference>
<comment type="catalytic activity">
    <reaction evidence="1">
        <text>Hydrolysis of terminal non-reducing alpha-L-rhamnose residues in alpha-L-rhamnosides.</text>
        <dbReference type="EC" id="3.2.1.40"/>
    </reaction>
</comment>
<dbReference type="Pfam" id="PF05592">
    <property type="entry name" value="Bac_rhamnosid"/>
    <property type="match status" value="1"/>
</dbReference>
<dbReference type="Pfam" id="PF17390">
    <property type="entry name" value="Bac_rhamnosid_C"/>
    <property type="match status" value="1"/>
</dbReference>
<sequence length="797" mass="87657">MTSYDTVDWAVHWVSPSPEDRSGPSLTPGTGRPAHLLRAEFVVPALAFDEGLIEARLHVAAHGVFDVELNGRLASDELLAPGWDTYRHRLRSRSYPVGRLLSPGRNAIGIRLADGWYRGRLGFNGGVWNNYGDDIAVLAQLELTAGNGSVQVVPLEWSTALSEITATGLYEGESHDARLEQDGWSQPGFDDSSWRQPRRISRSAFPAKIEPPVTPPVRVIEALAPVSIEALGGGRLLVDFGQNIAGKVRFRARGAAGRTITIRHAEVLEDGGLSLRPLRSATSTDRYTFAGDDEVQWTPRFTIHGFRFAELDGWPDDLDPAAPGAIEALVVHSDMRRTGWFDSDNPLLNRFHENVVWSMRDNFVDLPTDCPQRDERLGWSGDIQVFAPTAAFLYDVDGVLRNWLRNLAAEQAETGSVPNFVPWIECGFPTEPAAAWGDAAVIVPWTLYRRTGDASILREQFASMRAWVDQVWELTGRTGHWDRGFQLGDWLDPAAPPDRPGDSRTDPRLVATAYHALSARLVRRTAIVLGDAAAEAHYGEIERTATDAFRAHYVAPAGRIVGDTVTSLAVAIAFDLLETDDQRREAGGRLAELVADGEYRIQTGFVGTPIVCDALAATGHLDDAYHLLLQTDAPSWLYAVTMDATTVWERWDSMLPDGSINPGEMTSFNHYALGAVADFLHRVVGGLAELEPGYRRVRIAPRPGGGLTRARAAFDSAFGRIESAWERRHGGLVLDVTIPAGVEAEIDLLGSSPFTVGEGNHRFETAYRGAEEDPARPRRWNVHNPDERLEMIEAGIL</sequence>
<feature type="domain" description="Bacterial alpha-L-rhamnosidase N-terminal" evidence="5">
    <location>
        <begin position="53"/>
        <end position="221"/>
    </location>
</feature>
<dbReference type="Gene3D" id="2.60.420.10">
    <property type="entry name" value="Maltose phosphorylase, domain 3"/>
    <property type="match status" value="1"/>
</dbReference>
<dbReference type="PIRSF" id="PIRSF010631">
    <property type="entry name" value="A-rhamnsds"/>
    <property type="match status" value="1"/>
</dbReference>
<dbReference type="GO" id="GO:0030596">
    <property type="term" value="F:alpha-L-rhamnosidase activity"/>
    <property type="evidence" value="ECO:0007669"/>
    <property type="project" value="UniProtKB-EC"/>
</dbReference>
<proteinExistence type="predicted"/>
<dbReference type="RefSeq" id="WP_160424614.1">
    <property type="nucleotide sequence ID" value="NZ_WSTA01000040.1"/>
</dbReference>
<keyword evidence="3 8" id="KW-0378">Hydrolase</keyword>
<evidence type="ECO:0000256" key="2">
    <source>
        <dbReference type="ARBA" id="ARBA00012652"/>
    </source>
</evidence>
<organism evidence="8 9">
    <name type="scientific">Agromyces seonyuensis</name>
    <dbReference type="NCBI Taxonomy" id="2662446"/>
    <lineage>
        <taxon>Bacteria</taxon>
        <taxon>Bacillati</taxon>
        <taxon>Actinomycetota</taxon>
        <taxon>Actinomycetes</taxon>
        <taxon>Micrococcales</taxon>
        <taxon>Microbacteriaceae</taxon>
        <taxon>Agromyces</taxon>
    </lineage>
</organism>
<dbReference type="Gene3D" id="2.60.120.260">
    <property type="entry name" value="Galactose-binding domain-like"/>
    <property type="match status" value="2"/>
</dbReference>
<keyword evidence="9" id="KW-1185">Reference proteome</keyword>
<dbReference type="InterPro" id="IPR008902">
    <property type="entry name" value="Rhamnosid_concanavalin"/>
</dbReference>
<dbReference type="InterPro" id="IPR008928">
    <property type="entry name" value="6-hairpin_glycosidase_sf"/>
</dbReference>
<evidence type="ECO:0000259" key="5">
    <source>
        <dbReference type="Pfam" id="PF08531"/>
    </source>
</evidence>
<dbReference type="EC" id="3.2.1.40" evidence="2"/>
<dbReference type="SUPFAM" id="SSF48208">
    <property type="entry name" value="Six-hairpin glycosidases"/>
    <property type="match status" value="1"/>
</dbReference>
<dbReference type="Pfam" id="PF17389">
    <property type="entry name" value="Bac_rhamnosid6H"/>
    <property type="match status" value="1"/>
</dbReference>
<protein>
    <recommendedName>
        <fullName evidence="2">alpha-L-rhamnosidase</fullName>
        <ecNumber evidence="2">3.2.1.40</ecNumber>
    </recommendedName>
</protein>
<evidence type="ECO:0000313" key="8">
    <source>
        <dbReference type="EMBL" id="MWB98881.1"/>
    </source>
</evidence>
<evidence type="ECO:0000259" key="6">
    <source>
        <dbReference type="Pfam" id="PF17389"/>
    </source>
</evidence>
<dbReference type="GO" id="GO:0005975">
    <property type="term" value="P:carbohydrate metabolic process"/>
    <property type="evidence" value="ECO:0007669"/>
    <property type="project" value="InterPro"/>
</dbReference>
<dbReference type="InterPro" id="IPR013737">
    <property type="entry name" value="Bac_rhamnosid_N"/>
</dbReference>
<dbReference type="Proteomes" id="UP000438182">
    <property type="component" value="Unassembled WGS sequence"/>
</dbReference>
<dbReference type="InterPro" id="IPR035396">
    <property type="entry name" value="Bac_rhamnosid6H"/>
</dbReference>
<evidence type="ECO:0000259" key="7">
    <source>
        <dbReference type="Pfam" id="PF17390"/>
    </source>
</evidence>
<name>A0A6I4NXG3_9MICO</name>
<dbReference type="InterPro" id="IPR016007">
    <property type="entry name" value="Alpha_rhamnosid"/>
</dbReference>
<dbReference type="PANTHER" id="PTHR33307:SF6">
    <property type="entry name" value="ALPHA-RHAMNOSIDASE (EUROFUNG)-RELATED"/>
    <property type="match status" value="1"/>
</dbReference>
<dbReference type="InterPro" id="IPR012341">
    <property type="entry name" value="6hp_glycosidase-like_sf"/>
</dbReference>
<feature type="domain" description="Alpha-L-rhamnosidase six-hairpin glycosidase" evidence="6">
    <location>
        <begin position="336"/>
        <end position="684"/>
    </location>
</feature>
<evidence type="ECO:0000259" key="4">
    <source>
        <dbReference type="Pfam" id="PF05592"/>
    </source>
</evidence>
<evidence type="ECO:0000313" key="9">
    <source>
        <dbReference type="Proteomes" id="UP000438182"/>
    </source>
</evidence>
<dbReference type="Gene3D" id="1.50.10.10">
    <property type="match status" value="1"/>
</dbReference>
<dbReference type="Pfam" id="PF08531">
    <property type="entry name" value="Bac_rhamnosid_N"/>
    <property type="match status" value="1"/>
</dbReference>
<evidence type="ECO:0000256" key="1">
    <source>
        <dbReference type="ARBA" id="ARBA00001445"/>
    </source>
</evidence>
<comment type="caution">
    <text evidence="8">The sequence shown here is derived from an EMBL/GenBank/DDBJ whole genome shotgun (WGS) entry which is preliminary data.</text>
</comment>
<dbReference type="PANTHER" id="PTHR33307">
    <property type="entry name" value="ALPHA-RHAMNOSIDASE (EUROFUNG)"/>
    <property type="match status" value="1"/>
</dbReference>
<feature type="domain" description="Alpha-L-rhamnosidase concanavalin-like" evidence="4">
    <location>
        <begin position="232"/>
        <end position="332"/>
    </location>
</feature>
<gene>
    <name evidence="8" type="ORF">GB864_10015</name>
</gene>
<dbReference type="EMBL" id="WSTA01000040">
    <property type="protein sequence ID" value="MWB98881.1"/>
    <property type="molecule type" value="Genomic_DNA"/>
</dbReference>
<evidence type="ECO:0000256" key="3">
    <source>
        <dbReference type="ARBA" id="ARBA00022801"/>
    </source>
</evidence>
<accession>A0A6I4NXG3</accession>
<dbReference type="InterPro" id="IPR035398">
    <property type="entry name" value="Bac_rhamnosid_C"/>
</dbReference>
<feature type="domain" description="Alpha-L-rhamnosidase C-terminal" evidence="7">
    <location>
        <begin position="686"/>
        <end position="752"/>
    </location>
</feature>